<proteinExistence type="predicted"/>
<evidence type="ECO:0000256" key="1">
    <source>
        <dbReference type="ARBA" id="ARBA00010045"/>
    </source>
</evidence>
<keyword evidence="7" id="KW-1185">Reference proteome</keyword>
<comment type="similarity">
    <text evidence="1">To endonucleases of group I introns of fungi and phage.</text>
</comment>
<dbReference type="Pfam" id="PF07453">
    <property type="entry name" value="NUMOD1"/>
    <property type="match status" value="1"/>
</dbReference>
<dbReference type="Gene3D" id="3.40.1440.10">
    <property type="entry name" value="GIY-YIG endonuclease"/>
    <property type="match status" value="1"/>
</dbReference>
<geneLocation type="mitochondrion" evidence="6"/>
<dbReference type="CDD" id="cd10445">
    <property type="entry name" value="GIY-YIG_bI1_like"/>
    <property type="match status" value="1"/>
</dbReference>
<evidence type="ECO:0000256" key="2">
    <source>
        <dbReference type="ARBA" id="ARBA00022722"/>
    </source>
</evidence>
<dbReference type="InterPro" id="IPR035901">
    <property type="entry name" value="GIY-YIG_endonuc_sf"/>
</dbReference>
<protein>
    <submittedName>
        <fullName evidence="6">WGS project CABT00000000 data, contig 2.1583</fullName>
    </submittedName>
</protein>
<dbReference type="InterPro" id="IPR000305">
    <property type="entry name" value="GIY-YIG_endonuc"/>
</dbReference>
<dbReference type="HOGENOM" id="CLU_053906_1_0_1"/>
<evidence type="ECO:0000313" key="6">
    <source>
        <dbReference type="EMBL" id="CCC14803.1"/>
    </source>
</evidence>
<dbReference type="OrthoDB" id="5427010at2759"/>
<gene>
    <name evidence="6" type="ORF">SMAC_12687</name>
</gene>
<dbReference type="Proteomes" id="UP000001881">
    <property type="component" value="Unassembled WGS sequence"/>
</dbReference>
<dbReference type="InterPro" id="IPR003647">
    <property type="entry name" value="Intron_nuc_1_rpt"/>
</dbReference>
<dbReference type="EMBL" id="CABT02001583">
    <property type="protein sequence ID" value="CCC14803.1"/>
    <property type="molecule type" value="Genomic_DNA"/>
</dbReference>
<dbReference type="Pfam" id="PF01541">
    <property type="entry name" value="GIY-YIG"/>
    <property type="match status" value="1"/>
</dbReference>
<dbReference type="GO" id="GO:0003677">
    <property type="term" value="F:DNA binding"/>
    <property type="evidence" value="ECO:0007669"/>
    <property type="project" value="InterPro"/>
</dbReference>
<evidence type="ECO:0000256" key="4">
    <source>
        <dbReference type="ARBA" id="ARBA00022801"/>
    </source>
</evidence>
<dbReference type="InterPro" id="IPR006350">
    <property type="entry name" value="Intron_endoG1"/>
</dbReference>
<keyword evidence="4" id="KW-0378">Hydrolase</keyword>
<dbReference type="SMART" id="SM00465">
    <property type="entry name" value="GIYc"/>
    <property type="match status" value="1"/>
</dbReference>
<feature type="domain" description="GIY-YIG" evidence="5">
    <location>
        <begin position="79"/>
        <end position="167"/>
    </location>
</feature>
<keyword evidence="6" id="KW-0496">Mitochondrion</keyword>
<reference evidence="6 7" key="1">
    <citation type="journal article" date="2010" name="PLoS Genet.">
        <title>De novo assembly of a 40 Mb eukaryotic genome from short sequence reads: Sordaria macrospora, a model organism for fungal morphogenesis.</title>
        <authorList>
            <person name="Nowrousian M."/>
            <person name="Stajich J."/>
            <person name="Chu M."/>
            <person name="Engh I."/>
            <person name="Espagne E."/>
            <person name="Halliday K."/>
            <person name="Kamerewerd J."/>
            <person name="Kempken F."/>
            <person name="Knab B."/>
            <person name="Kuo H.C."/>
            <person name="Osiewacz H.D."/>
            <person name="Poeggeler S."/>
            <person name="Read N."/>
            <person name="Seiler S."/>
            <person name="Smith K."/>
            <person name="Zickler D."/>
            <person name="Kueck U."/>
            <person name="Freitag M."/>
        </authorList>
    </citation>
    <scope>NUCLEOTIDE SEQUENCE [LARGE SCALE GENOMIC DNA]</scope>
    <source>
        <strain evidence="7">ATCC MYA-333 / DSM 997 / K(L3346) / K-hell</strain>
        <tissue evidence="6">Mycelium</tissue>
    </source>
</reference>
<dbReference type="NCBIfam" id="TIGR01453">
    <property type="entry name" value="grpIintron_endo"/>
    <property type="match status" value="1"/>
</dbReference>
<dbReference type="SUPFAM" id="SSF64496">
    <property type="entry name" value="DNA-binding domain of intron-encoded endonucleases"/>
    <property type="match status" value="1"/>
</dbReference>
<dbReference type="SMART" id="SM00497">
    <property type="entry name" value="IENR1"/>
    <property type="match status" value="3"/>
</dbReference>
<dbReference type="GO" id="GO:0016787">
    <property type="term" value="F:hydrolase activity"/>
    <property type="evidence" value="ECO:0007669"/>
    <property type="project" value="UniProtKB-KW"/>
</dbReference>
<dbReference type="SUPFAM" id="SSF82771">
    <property type="entry name" value="GIY-YIG endonuclease"/>
    <property type="match status" value="1"/>
</dbReference>
<keyword evidence="3" id="KW-0255">Endonuclease</keyword>
<evidence type="ECO:0000256" key="3">
    <source>
        <dbReference type="ARBA" id="ARBA00022759"/>
    </source>
</evidence>
<evidence type="ECO:0000313" key="7">
    <source>
        <dbReference type="Proteomes" id="UP000001881"/>
    </source>
</evidence>
<accession>F7WD56</accession>
<dbReference type="InterPro" id="IPR010896">
    <property type="entry name" value="NUMOD1"/>
</dbReference>
<dbReference type="InParanoid" id="F7WD56"/>
<name>F7WD56_SORMK</name>
<dbReference type="eggNOG" id="ENOG502RAQ0">
    <property type="taxonomic scope" value="Eukaryota"/>
</dbReference>
<keyword evidence="2" id="KW-0540">Nuclease</keyword>
<dbReference type="STRING" id="771870.F7WD56"/>
<organism evidence="6 7">
    <name type="scientific">Sordaria macrospora (strain ATCC MYA-333 / DSM 997 / K(L3346) / K-hell)</name>
    <dbReference type="NCBI Taxonomy" id="771870"/>
    <lineage>
        <taxon>Eukaryota</taxon>
        <taxon>Fungi</taxon>
        <taxon>Dikarya</taxon>
        <taxon>Ascomycota</taxon>
        <taxon>Pezizomycotina</taxon>
        <taxon>Sordariomycetes</taxon>
        <taxon>Sordariomycetidae</taxon>
        <taxon>Sordariales</taxon>
        <taxon>Sordariaceae</taxon>
        <taxon>Sordaria</taxon>
    </lineage>
</organism>
<dbReference type="SMART" id="SM00496">
    <property type="entry name" value="IENR2"/>
    <property type="match status" value="2"/>
</dbReference>
<sequence>MEEKLSLKTSIYTPKRFHWIHCQKRIGIRSTNLSNTHFKGGGSLLNIRTMSTSSSELEPVVIYTNPDEHKGLIAKQNKGKSGVYRWVHKGSGKSYVGSSTLLNDRFRRYFNHSYLSSSKRGASLICKALLKYGYTGFRLEILEYCPISIVLDREQFYIDKLNPEYNILKIAGSNLGYKHSEASLKLMSDASKSRNESEEVLKFKREIMLDRKLSEDHLEKMAKNNPFRVPIILSNIETRENKEFTSLIQAALFLGVHMTTVKRYLVNNKPYKGYMITKATSTLRVDSSSASSLTNSKQAVELTNSVTGITKQFPTMKAAYQFLGISPRRLLNYLNDNKSAAPSNGQVSTIKGYIISKIDSDSVKQNCKTIEVTNIQTNEVINYSSISSAGEALGIPQSSISVYLSRKRTTPFRGIYLFKLV</sequence>
<dbReference type="PROSITE" id="PS50164">
    <property type="entry name" value="GIY_YIG"/>
    <property type="match status" value="1"/>
</dbReference>
<evidence type="ECO:0000259" key="5">
    <source>
        <dbReference type="PROSITE" id="PS50164"/>
    </source>
</evidence>
<dbReference type="AlphaFoldDB" id="F7WD56"/>
<dbReference type="VEuPathDB" id="FungiDB:SMAC_12687"/>
<comment type="caution">
    <text evidence="6">The sequence shown here is derived from an EMBL/GenBank/DDBJ whole genome shotgun (WGS) entry which is preliminary data.</text>
</comment>
<dbReference type="InterPro" id="IPR003611">
    <property type="entry name" value="NUMOD3"/>
</dbReference>
<dbReference type="GO" id="GO:0004519">
    <property type="term" value="F:endonuclease activity"/>
    <property type="evidence" value="ECO:0007669"/>
    <property type="project" value="UniProtKB-KW"/>
</dbReference>